<proteinExistence type="predicted"/>
<keyword evidence="4" id="KW-1133">Transmembrane helix</keyword>
<dbReference type="AlphaFoldDB" id="A0A4R1KIQ3"/>
<dbReference type="CDD" id="cd01949">
    <property type="entry name" value="GGDEF"/>
    <property type="match status" value="1"/>
</dbReference>
<dbReference type="SMART" id="SM00267">
    <property type="entry name" value="GGDEF"/>
    <property type="match status" value="1"/>
</dbReference>
<feature type="transmembrane region" description="Helical" evidence="4">
    <location>
        <begin position="48"/>
        <end position="64"/>
    </location>
</feature>
<evidence type="ECO:0000313" key="6">
    <source>
        <dbReference type="EMBL" id="TCK63309.1"/>
    </source>
</evidence>
<dbReference type="GO" id="GO:0005886">
    <property type="term" value="C:plasma membrane"/>
    <property type="evidence" value="ECO:0007669"/>
    <property type="project" value="TreeGrafter"/>
</dbReference>
<dbReference type="InterPro" id="IPR043128">
    <property type="entry name" value="Rev_trsase/Diguanyl_cyclase"/>
</dbReference>
<dbReference type="SUPFAM" id="SSF55073">
    <property type="entry name" value="Nucleotide cyclase"/>
    <property type="match status" value="1"/>
</dbReference>
<evidence type="ECO:0000256" key="4">
    <source>
        <dbReference type="SAM" id="Phobius"/>
    </source>
</evidence>
<feature type="transmembrane region" description="Helical" evidence="4">
    <location>
        <begin position="124"/>
        <end position="143"/>
    </location>
</feature>
<dbReference type="EC" id="2.7.7.65" evidence="2"/>
<comment type="catalytic activity">
    <reaction evidence="3">
        <text>2 GTP = 3',3'-c-di-GMP + 2 diphosphate</text>
        <dbReference type="Rhea" id="RHEA:24898"/>
        <dbReference type="ChEBI" id="CHEBI:33019"/>
        <dbReference type="ChEBI" id="CHEBI:37565"/>
        <dbReference type="ChEBI" id="CHEBI:58805"/>
        <dbReference type="EC" id="2.7.7.65"/>
    </reaction>
</comment>
<dbReference type="GO" id="GO:0052621">
    <property type="term" value="F:diguanylate cyclase activity"/>
    <property type="evidence" value="ECO:0007669"/>
    <property type="project" value="UniProtKB-EC"/>
</dbReference>
<dbReference type="GO" id="GO:1902201">
    <property type="term" value="P:negative regulation of bacterial-type flagellum-dependent cell motility"/>
    <property type="evidence" value="ECO:0007669"/>
    <property type="project" value="TreeGrafter"/>
</dbReference>
<dbReference type="GO" id="GO:0043709">
    <property type="term" value="P:cell adhesion involved in single-species biofilm formation"/>
    <property type="evidence" value="ECO:0007669"/>
    <property type="project" value="TreeGrafter"/>
</dbReference>
<keyword evidence="4" id="KW-0472">Membrane</keyword>
<reference evidence="6 7" key="1">
    <citation type="submission" date="2019-03" db="EMBL/GenBank/DDBJ databases">
        <title>Genomic Encyclopedia of Type Strains, Phase IV (KMG-IV): sequencing the most valuable type-strain genomes for metagenomic binning, comparative biology and taxonomic classification.</title>
        <authorList>
            <person name="Goeker M."/>
        </authorList>
    </citation>
    <scope>NUCLEOTIDE SEQUENCE [LARGE SCALE GENOMIC DNA]</scope>
    <source>
        <strain evidence="6 7">DSM 18577</strain>
    </source>
</reference>
<dbReference type="OrthoDB" id="9803824at2"/>
<dbReference type="Gene3D" id="3.30.70.270">
    <property type="match status" value="1"/>
</dbReference>
<dbReference type="Pfam" id="PF00990">
    <property type="entry name" value="GGDEF"/>
    <property type="match status" value="1"/>
</dbReference>
<keyword evidence="7" id="KW-1185">Reference proteome</keyword>
<accession>A0A4R1KIQ3</accession>
<dbReference type="InterPro" id="IPR000160">
    <property type="entry name" value="GGDEF_dom"/>
</dbReference>
<organism evidence="6 7">
    <name type="scientific">Celerinatantimonas diazotrophica</name>
    <dbReference type="NCBI Taxonomy" id="412034"/>
    <lineage>
        <taxon>Bacteria</taxon>
        <taxon>Pseudomonadati</taxon>
        <taxon>Pseudomonadota</taxon>
        <taxon>Gammaproteobacteria</taxon>
        <taxon>Celerinatantimonadaceae</taxon>
        <taxon>Celerinatantimonas</taxon>
    </lineage>
</organism>
<keyword evidence="4" id="KW-0812">Transmembrane</keyword>
<dbReference type="InterPro" id="IPR050469">
    <property type="entry name" value="Diguanylate_Cyclase"/>
</dbReference>
<feature type="transmembrane region" description="Helical" evidence="4">
    <location>
        <begin position="101"/>
        <end position="119"/>
    </location>
</feature>
<comment type="cofactor">
    <cofactor evidence="1">
        <name>Mg(2+)</name>
        <dbReference type="ChEBI" id="CHEBI:18420"/>
    </cofactor>
</comment>
<dbReference type="RefSeq" id="WP_131911068.1">
    <property type="nucleotide sequence ID" value="NZ_OU594967.1"/>
</dbReference>
<dbReference type="InterPro" id="IPR029787">
    <property type="entry name" value="Nucleotide_cyclase"/>
</dbReference>
<feature type="transmembrane region" description="Helical" evidence="4">
    <location>
        <begin position="155"/>
        <end position="174"/>
    </location>
</feature>
<evidence type="ECO:0000259" key="5">
    <source>
        <dbReference type="PROSITE" id="PS50887"/>
    </source>
</evidence>
<evidence type="ECO:0000256" key="3">
    <source>
        <dbReference type="ARBA" id="ARBA00034247"/>
    </source>
</evidence>
<evidence type="ECO:0000313" key="7">
    <source>
        <dbReference type="Proteomes" id="UP000295565"/>
    </source>
</evidence>
<dbReference type="Proteomes" id="UP000295565">
    <property type="component" value="Unassembled WGS sequence"/>
</dbReference>
<dbReference type="NCBIfam" id="TIGR00254">
    <property type="entry name" value="GGDEF"/>
    <property type="match status" value="1"/>
</dbReference>
<protein>
    <recommendedName>
        <fullName evidence="2">diguanylate cyclase</fullName>
        <ecNumber evidence="2">2.7.7.65</ecNumber>
    </recommendedName>
</protein>
<dbReference type="FunFam" id="3.30.70.270:FF:000001">
    <property type="entry name" value="Diguanylate cyclase domain protein"/>
    <property type="match status" value="1"/>
</dbReference>
<gene>
    <name evidence="6" type="ORF">EV690_0194</name>
</gene>
<sequence length="344" mass="39308">MQTLLSSNDNTVLLSKKMFRSLVLLAMVGFAMIWAIDFYSAIIIRFDAVSYPICIVSLGVIFLLSYKISLNVLQHLGYFIIAGYLISSSIVHHELLPHQELSSAVQWLALNYVMAYLFFSRQRAVLLTIIVFVITMVGHFWVLSRYDSLDETFGMILNMAVAHIIYIILLWGIVSIREKAVYTNTLEQQVQLDPLTQLLNRRGFEKKITHFSQLKQSVSYALLILDVDHFKQINDTYGHLVGDQVLIGLSQKLREELRHNDIIARWGGEEFAVIIFYHSVGQVLKLAQRLRLSVEQMQIDNIAQITVSIGVGFSHEVSHIEQLFELVDTRLYNAKKAGRNCIIS</sequence>
<feature type="transmembrane region" description="Helical" evidence="4">
    <location>
        <begin position="76"/>
        <end position="95"/>
    </location>
</feature>
<dbReference type="EMBL" id="SMGD01000002">
    <property type="protein sequence ID" value="TCK63309.1"/>
    <property type="molecule type" value="Genomic_DNA"/>
</dbReference>
<evidence type="ECO:0000256" key="1">
    <source>
        <dbReference type="ARBA" id="ARBA00001946"/>
    </source>
</evidence>
<name>A0A4R1KIQ3_9GAMM</name>
<comment type="caution">
    <text evidence="6">The sequence shown here is derived from an EMBL/GenBank/DDBJ whole genome shotgun (WGS) entry which is preliminary data.</text>
</comment>
<feature type="domain" description="GGDEF" evidence="5">
    <location>
        <begin position="218"/>
        <end position="344"/>
    </location>
</feature>
<dbReference type="PROSITE" id="PS50887">
    <property type="entry name" value="GGDEF"/>
    <property type="match status" value="1"/>
</dbReference>
<evidence type="ECO:0000256" key="2">
    <source>
        <dbReference type="ARBA" id="ARBA00012528"/>
    </source>
</evidence>
<dbReference type="PANTHER" id="PTHR45138:SF9">
    <property type="entry name" value="DIGUANYLATE CYCLASE DGCM-RELATED"/>
    <property type="match status" value="1"/>
</dbReference>
<dbReference type="PANTHER" id="PTHR45138">
    <property type="entry name" value="REGULATORY COMPONENTS OF SENSORY TRANSDUCTION SYSTEM"/>
    <property type="match status" value="1"/>
</dbReference>
<feature type="transmembrane region" description="Helical" evidence="4">
    <location>
        <begin position="21"/>
        <end position="42"/>
    </location>
</feature>